<feature type="domain" description="Protein kinase" evidence="1">
    <location>
        <begin position="31"/>
        <end position="310"/>
    </location>
</feature>
<comment type="caution">
    <text evidence="2">The sequence shown here is derived from an EMBL/GenBank/DDBJ whole genome shotgun (WGS) entry which is preliminary data.</text>
</comment>
<organism evidence="2 3">
    <name type="scientific">Rhizoctonia solani</name>
    <dbReference type="NCBI Taxonomy" id="456999"/>
    <lineage>
        <taxon>Eukaryota</taxon>
        <taxon>Fungi</taxon>
        <taxon>Dikarya</taxon>
        <taxon>Basidiomycota</taxon>
        <taxon>Agaricomycotina</taxon>
        <taxon>Agaricomycetes</taxon>
        <taxon>Cantharellales</taxon>
        <taxon>Ceratobasidiaceae</taxon>
        <taxon>Rhizoctonia</taxon>
    </lineage>
</organism>
<accession>A0A8H3GUF9</accession>
<gene>
    <name evidence="2" type="ORF">RDB_LOCUS164686</name>
</gene>
<dbReference type="InterPro" id="IPR008271">
    <property type="entry name" value="Ser/Thr_kinase_AS"/>
</dbReference>
<sequence>MPPNLTGGSTNCERHHISTAALQFGKDQFTLPWEKRLHQGPYSDVVCMKLNALNPPELVVIKGIRAMDEQDPEGFVQNELNIWRLLNNHLHIVSFLGTATLDCLPGLYTPPLAVCRYYEEGSPREFLRRKKPNCEVRLELLIGFARGVAHIHEQSVVHGDLKGDNIVVESTGDKLVAKIADFGSSRFDCDGCKSFNSQTGTMLWDSPEVAAEESGRTVQSDMWAVGCVALEVQLNTFPFTAGGNGLKNPKDLRRATARQRRGDLPAKKADFNFEDKATSEAVWEVFHDCWKALPKERPSAVELADRLEAIRSPIKAEVICEMERLELSP</sequence>
<evidence type="ECO:0000259" key="1">
    <source>
        <dbReference type="PROSITE" id="PS50011"/>
    </source>
</evidence>
<dbReference type="InterPro" id="IPR011009">
    <property type="entry name" value="Kinase-like_dom_sf"/>
</dbReference>
<dbReference type="PROSITE" id="PS50011">
    <property type="entry name" value="PROTEIN_KINASE_DOM"/>
    <property type="match status" value="1"/>
</dbReference>
<dbReference type="InterPro" id="IPR051681">
    <property type="entry name" value="Ser/Thr_Kinases-Pseudokinases"/>
</dbReference>
<reference evidence="2" key="1">
    <citation type="submission" date="2021-01" db="EMBL/GenBank/DDBJ databases">
        <authorList>
            <person name="Kaushik A."/>
        </authorList>
    </citation>
    <scope>NUCLEOTIDE SEQUENCE</scope>
    <source>
        <strain evidence="2">AG3-T5</strain>
    </source>
</reference>
<proteinExistence type="predicted"/>
<dbReference type="AlphaFoldDB" id="A0A8H3GUF9"/>
<dbReference type="Pfam" id="PF00069">
    <property type="entry name" value="Pkinase"/>
    <property type="match status" value="1"/>
</dbReference>
<dbReference type="PANTHER" id="PTHR44329:SF214">
    <property type="entry name" value="PROTEIN KINASE DOMAIN-CONTAINING PROTEIN"/>
    <property type="match status" value="1"/>
</dbReference>
<evidence type="ECO:0000313" key="2">
    <source>
        <dbReference type="EMBL" id="CAE6466044.1"/>
    </source>
</evidence>
<dbReference type="Gene3D" id="1.10.510.10">
    <property type="entry name" value="Transferase(Phosphotransferase) domain 1"/>
    <property type="match status" value="1"/>
</dbReference>
<name>A0A8H3GUF9_9AGAM</name>
<protein>
    <recommendedName>
        <fullName evidence="1">Protein kinase domain-containing protein</fullName>
    </recommendedName>
</protein>
<dbReference type="EMBL" id="CAJMWW010000314">
    <property type="protein sequence ID" value="CAE6466044.1"/>
    <property type="molecule type" value="Genomic_DNA"/>
</dbReference>
<dbReference type="SUPFAM" id="SSF56112">
    <property type="entry name" value="Protein kinase-like (PK-like)"/>
    <property type="match status" value="1"/>
</dbReference>
<dbReference type="InterPro" id="IPR000719">
    <property type="entry name" value="Prot_kinase_dom"/>
</dbReference>
<dbReference type="SMART" id="SM00220">
    <property type="entry name" value="S_TKc"/>
    <property type="match status" value="1"/>
</dbReference>
<dbReference type="GO" id="GO:0005524">
    <property type="term" value="F:ATP binding"/>
    <property type="evidence" value="ECO:0007669"/>
    <property type="project" value="InterPro"/>
</dbReference>
<dbReference type="Proteomes" id="UP000663841">
    <property type="component" value="Unassembled WGS sequence"/>
</dbReference>
<dbReference type="GO" id="GO:0004674">
    <property type="term" value="F:protein serine/threonine kinase activity"/>
    <property type="evidence" value="ECO:0007669"/>
    <property type="project" value="TreeGrafter"/>
</dbReference>
<dbReference type="PANTHER" id="PTHR44329">
    <property type="entry name" value="SERINE/THREONINE-PROTEIN KINASE TNNI3K-RELATED"/>
    <property type="match status" value="1"/>
</dbReference>
<evidence type="ECO:0000313" key="3">
    <source>
        <dbReference type="Proteomes" id="UP000663841"/>
    </source>
</evidence>
<dbReference type="PROSITE" id="PS00108">
    <property type="entry name" value="PROTEIN_KINASE_ST"/>
    <property type="match status" value="1"/>
</dbReference>